<reference evidence="2 3" key="1">
    <citation type="journal article" date="2016" name="Nat. Commun.">
        <title>Thousands of microbial genomes shed light on interconnected biogeochemical processes in an aquifer system.</title>
        <authorList>
            <person name="Anantharaman K."/>
            <person name="Brown C.T."/>
            <person name="Hug L.A."/>
            <person name="Sharon I."/>
            <person name="Castelle C.J."/>
            <person name="Probst A.J."/>
            <person name="Thomas B.C."/>
            <person name="Singh A."/>
            <person name="Wilkins M.J."/>
            <person name="Karaoz U."/>
            <person name="Brodie E.L."/>
            <person name="Williams K.H."/>
            <person name="Hubbard S.S."/>
            <person name="Banfield J.F."/>
        </authorList>
    </citation>
    <scope>NUCLEOTIDE SEQUENCE [LARGE SCALE GENOMIC DNA]</scope>
</reference>
<evidence type="ECO:0000256" key="1">
    <source>
        <dbReference type="SAM" id="MobiDB-lite"/>
    </source>
</evidence>
<gene>
    <name evidence="2" type="ORF">A2227_06720</name>
</gene>
<dbReference type="STRING" id="1797994.A2227_06720"/>
<evidence type="ECO:0000313" key="3">
    <source>
        <dbReference type="Proteomes" id="UP000178367"/>
    </source>
</evidence>
<dbReference type="Proteomes" id="UP000178367">
    <property type="component" value="Unassembled WGS sequence"/>
</dbReference>
<feature type="region of interest" description="Disordered" evidence="1">
    <location>
        <begin position="290"/>
        <end position="321"/>
    </location>
</feature>
<proteinExistence type="predicted"/>
<organism evidence="2 3">
    <name type="scientific">Candidatus Falkowbacteria bacterium RIFOXYA2_FULL_47_19</name>
    <dbReference type="NCBI Taxonomy" id="1797994"/>
    <lineage>
        <taxon>Bacteria</taxon>
        <taxon>Candidatus Falkowiibacteriota</taxon>
    </lineage>
</organism>
<sequence>MIFEPSSPAARKKKLLIVFILVLLAGFAFLFWTKSAAGPENVSCPQDAKLCPDGSSVGRVWPGCDFAPCLSEDPCGGGSCPSDPSAELPQTPEINPTGWKTATDDATGVSFRYPDLTGEYVSAPDWPPLVRITDEAFACAAGGTETEQAGETAERMINGRLYCVTKIVEGAAGSVYEQYAYAFPGSLPEDKTVIFNFSIKTPQCGNYDEPEKTECGNEQASFNLDGIIDEMALSVSWPESEINLAEALAECLPKSDSESHEKCQELLSLIHDFDDCVAAGFSIMKSNPPQCATPDGRTFTEEFPDIEEEIPDTEEDAPVAL</sequence>
<accession>A0A1F5SNY6</accession>
<feature type="compositionally biased region" description="Acidic residues" evidence="1">
    <location>
        <begin position="302"/>
        <end position="321"/>
    </location>
</feature>
<name>A0A1F5SNY6_9BACT</name>
<dbReference type="AlphaFoldDB" id="A0A1F5SNY6"/>
<protein>
    <submittedName>
        <fullName evidence="2">Uncharacterized protein</fullName>
    </submittedName>
</protein>
<evidence type="ECO:0000313" key="2">
    <source>
        <dbReference type="EMBL" id="OGF28163.1"/>
    </source>
</evidence>
<comment type="caution">
    <text evidence="2">The sequence shown here is derived from an EMBL/GenBank/DDBJ whole genome shotgun (WGS) entry which is preliminary data.</text>
</comment>
<dbReference type="EMBL" id="MFGB01000002">
    <property type="protein sequence ID" value="OGF28163.1"/>
    <property type="molecule type" value="Genomic_DNA"/>
</dbReference>